<dbReference type="HOGENOM" id="CLU_3167010_0_0_11"/>
<protein>
    <submittedName>
        <fullName evidence="1">Uncharacterized protein</fullName>
    </submittedName>
</protein>
<dbReference type="EMBL" id="CP002917">
    <property type="protein sequence ID" value="AEK36187.1"/>
    <property type="molecule type" value="Genomic_DNA"/>
</dbReference>
<name>G0HB62_CORVD</name>
<evidence type="ECO:0000313" key="1">
    <source>
        <dbReference type="EMBL" id="AEK36187.1"/>
    </source>
</evidence>
<sequence length="47" mass="4934">MTEYDMGYSAAVADAASIVLGVAERNLTALDTQDMAALTGMIRNLTP</sequence>
<dbReference type="AlphaFoldDB" id="G0HB62"/>
<organism evidence="1 2">
    <name type="scientific">Corynebacterium variabile (strain DSM 44702 / CIP 107183 / JCM 12073 / NCIMB 30131)</name>
    <name type="common">Corynebacterium mooreparkense</name>
    <dbReference type="NCBI Taxonomy" id="858619"/>
    <lineage>
        <taxon>Bacteria</taxon>
        <taxon>Bacillati</taxon>
        <taxon>Actinomycetota</taxon>
        <taxon>Actinomycetes</taxon>
        <taxon>Mycobacteriales</taxon>
        <taxon>Corynebacteriaceae</taxon>
        <taxon>Corynebacterium</taxon>
    </lineage>
</organism>
<gene>
    <name evidence="1" type="ordered locus">CVAR_0833</name>
</gene>
<dbReference type="STRING" id="858619.CVAR_0833"/>
<dbReference type="Proteomes" id="UP000006659">
    <property type="component" value="Chromosome"/>
</dbReference>
<evidence type="ECO:0000313" key="2">
    <source>
        <dbReference type="Proteomes" id="UP000006659"/>
    </source>
</evidence>
<reference evidence="1 2" key="1">
    <citation type="journal article" date="2011" name="BMC Genomics">
        <title>Complete genome sequence of Corynebacterium variabile DSM 44702 isolated from the surface of smear-ripened cheeses and insights into cheese ripening and flavor generation.</title>
        <authorList>
            <person name="Schroeder J."/>
            <person name="Maus I."/>
            <person name="Trost E."/>
            <person name="Tauch A."/>
        </authorList>
    </citation>
    <scope>NUCLEOTIDE SEQUENCE [LARGE SCALE GENOMIC DNA]</scope>
    <source>
        <strain evidence="2">DSM 44702 / JCM 12073 / NCIMB 30131</strain>
    </source>
</reference>
<proteinExistence type="predicted"/>
<dbReference type="KEGG" id="cva:CVAR_0833"/>
<accession>G0HB62</accession>
<dbReference type="RefSeq" id="WP_014009375.1">
    <property type="nucleotide sequence ID" value="NC_015859.1"/>
</dbReference>